<gene>
    <name evidence="2" type="ORF">GGR12_001160</name>
</gene>
<evidence type="ECO:0000313" key="3">
    <source>
        <dbReference type="Proteomes" id="UP000529946"/>
    </source>
</evidence>
<feature type="chain" id="PRO_5031422214" description="Spore coat protein U domain-containing protein" evidence="1">
    <location>
        <begin position="21"/>
        <end position="168"/>
    </location>
</feature>
<evidence type="ECO:0008006" key="4">
    <source>
        <dbReference type="Google" id="ProtNLM"/>
    </source>
</evidence>
<keyword evidence="3" id="KW-1185">Reference proteome</keyword>
<accession>A0A7W6JDT1</accession>
<name>A0A7W6JDT1_9CAUL</name>
<evidence type="ECO:0000256" key="1">
    <source>
        <dbReference type="SAM" id="SignalP"/>
    </source>
</evidence>
<dbReference type="EMBL" id="JACIDM010000001">
    <property type="protein sequence ID" value="MBB4082321.1"/>
    <property type="molecule type" value="Genomic_DNA"/>
</dbReference>
<keyword evidence="1" id="KW-0732">Signal</keyword>
<sequence length="168" mass="17376">MKRIALAATALSLIAAPAFAGDVTVNASVTAVCSVANPSQTLDIGEIAVDANGDVASQSSTHHFGNIWCNGSSNTITVSVEPLENAQAVVDTYSFTNQVEFQLTTSNPGLPMTWHTVSNPTVTVTDIPAFETGTGAYDQFTITTVAGSKRPIAGDYSGAIRLTITPGI</sequence>
<dbReference type="RefSeq" id="WP_183203410.1">
    <property type="nucleotide sequence ID" value="NZ_BAAAER010000004.1"/>
</dbReference>
<feature type="signal peptide" evidence="1">
    <location>
        <begin position="1"/>
        <end position="20"/>
    </location>
</feature>
<organism evidence="2 3">
    <name type="scientific">Brevundimonas lenta</name>
    <dbReference type="NCBI Taxonomy" id="424796"/>
    <lineage>
        <taxon>Bacteria</taxon>
        <taxon>Pseudomonadati</taxon>
        <taxon>Pseudomonadota</taxon>
        <taxon>Alphaproteobacteria</taxon>
        <taxon>Caulobacterales</taxon>
        <taxon>Caulobacteraceae</taxon>
        <taxon>Brevundimonas</taxon>
    </lineage>
</organism>
<comment type="caution">
    <text evidence="2">The sequence shown here is derived from an EMBL/GenBank/DDBJ whole genome shotgun (WGS) entry which is preliminary data.</text>
</comment>
<evidence type="ECO:0000313" key="2">
    <source>
        <dbReference type="EMBL" id="MBB4082321.1"/>
    </source>
</evidence>
<dbReference type="Proteomes" id="UP000529946">
    <property type="component" value="Unassembled WGS sequence"/>
</dbReference>
<reference evidence="2 3" key="1">
    <citation type="submission" date="2020-08" db="EMBL/GenBank/DDBJ databases">
        <title>Genomic Encyclopedia of Type Strains, Phase IV (KMG-IV): sequencing the most valuable type-strain genomes for metagenomic binning, comparative biology and taxonomic classification.</title>
        <authorList>
            <person name="Goeker M."/>
        </authorList>
    </citation>
    <scope>NUCLEOTIDE SEQUENCE [LARGE SCALE GENOMIC DNA]</scope>
    <source>
        <strain evidence="2 3">DSM 23960</strain>
    </source>
</reference>
<dbReference type="AlphaFoldDB" id="A0A7W6JDT1"/>
<proteinExistence type="predicted"/>
<protein>
    <recommendedName>
        <fullName evidence="4">Spore coat protein U domain-containing protein</fullName>
    </recommendedName>
</protein>